<gene>
    <name evidence="22" type="ORF">Mag101_14670</name>
</gene>
<evidence type="ECO:0000256" key="12">
    <source>
        <dbReference type="ARBA" id="ARBA00022989"/>
    </source>
</evidence>
<comment type="subcellular location">
    <subcellularLocation>
        <location evidence="1">Cell inner membrane</location>
        <topology evidence="1">Multi-pass membrane protein</topology>
    </subcellularLocation>
</comment>
<comment type="catalytic activity">
    <reaction evidence="15">
        <text>L-tyrosyl-[protein] + ATP = O-phospho-L-tyrosyl-[protein] + ADP + H(+)</text>
        <dbReference type="Rhea" id="RHEA:10596"/>
        <dbReference type="Rhea" id="RHEA-COMP:10136"/>
        <dbReference type="Rhea" id="RHEA-COMP:20101"/>
        <dbReference type="ChEBI" id="CHEBI:15378"/>
        <dbReference type="ChEBI" id="CHEBI:30616"/>
        <dbReference type="ChEBI" id="CHEBI:46858"/>
        <dbReference type="ChEBI" id="CHEBI:61978"/>
        <dbReference type="ChEBI" id="CHEBI:456216"/>
        <dbReference type="EC" id="2.7.10.2"/>
    </reaction>
</comment>
<evidence type="ECO:0000313" key="23">
    <source>
        <dbReference type="Proteomes" id="UP000188219"/>
    </source>
</evidence>
<keyword evidence="23" id="KW-1185">Reference proteome</keyword>
<keyword evidence="14" id="KW-0829">Tyrosine-protein kinase</keyword>
<dbReference type="PANTHER" id="PTHR32309">
    <property type="entry name" value="TYROSINE-PROTEIN KINASE"/>
    <property type="match status" value="1"/>
</dbReference>
<dbReference type="PANTHER" id="PTHR32309:SF13">
    <property type="entry name" value="FERRIC ENTEROBACTIN TRANSPORT PROTEIN FEPE"/>
    <property type="match status" value="1"/>
</dbReference>
<evidence type="ECO:0000256" key="7">
    <source>
        <dbReference type="ARBA" id="ARBA00022679"/>
    </source>
</evidence>
<protein>
    <recommendedName>
        <fullName evidence="4">non-specific protein-tyrosine kinase</fullName>
        <ecNumber evidence="4">2.7.10.2</ecNumber>
    </recommendedName>
</protein>
<evidence type="ECO:0000259" key="19">
    <source>
        <dbReference type="Pfam" id="PF02706"/>
    </source>
</evidence>
<reference evidence="22" key="1">
    <citation type="submission" date="2017-02" db="EMBL/GenBank/DDBJ databases">
        <title>Genome of Microbulbifer agarilyticus GP101.</title>
        <authorList>
            <person name="Jung J."/>
            <person name="Bae S.S."/>
            <person name="Baek K."/>
        </authorList>
    </citation>
    <scope>NUCLEOTIDE SEQUENCE [LARGE SCALE GENOMIC DNA]</scope>
    <source>
        <strain evidence="22">GP101</strain>
    </source>
</reference>
<dbReference type="InterPro" id="IPR003856">
    <property type="entry name" value="LPS_length_determ_N"/>
</dbReference>
<keyword evidence="5" id="KW-1003">Cell membrane</keyword>
<keyword evidence="12 18" id="KW-1133">Transmembrane helix</keyword>
<evidence type="ECO:0000313" key="22">
    <source>
        <dbReference type="EMBL" id="AQQ68736.1"/>
    </source>
</evidence>
<dbReference type="RefSeq" id="WP_077406611.1">
    <property type="nucleotide sequence ID" value="NZ_CP019650.1"/>
</dbReference>
<keyword evidence="8 18" id="KW-0812">Transmembrane</keyword>
<dbReference type="Pfam" id="PF02706">
    <property type="entry name" value="Wzz"/>
    <property type="match status" value="1"/>
</dbReference>
<evidence type="ECO:0000256" key="3">
    <source>
        <dbReference type="ARBA" id="ARBA00008883"/>
    </source>
</evidence>
<keyword evidence="13 18" id="KW-0472">Membrane</keyword>
<dbReference type="NCBIfam" id="TIGR01007">
    <property type="entry name" value="eps_fam"/>
    <property type="match status" value="1"/>
</dbReference>
<comment type="similarity">
    <text evidence="2">Belongs to the CpsD/CapB family.</text>
</comment>
<evidence type="ECO:0000256" key="16">
    <source>
        <dbReference type="SAM" id="Coils"/>
    </source>
</evidence>
<evidence type="ECO:0000256" key="6">
    <source>
        <dbReference type="ARBA" id="ARBA00022519"/>
    </source>
</evidence>
<evidence type="ECO:0000256" key="10">
    <source>
        <dbReference type="ARBA" id="ARBA00022777"/>
    </source>
</evidence>
<feature type="compositionally biased region" description="Acidic residues" evidence="17">
    <location>
        <begin position="981"/>
        <end position="991"/>
    </location>
</feature>
<dbReference type="EC" id="2.7.10.2" evidence="4"/>
<dbReference type="AlphaFoldDB" id="A0A1Q2M7S2"/>
<dbReference type="Gene3D" id="3.40.50.300">
    <property type="entry name" value="P-loop containing nucleotide triphosphate hydrolases"/>
    <property type="match status" value="1"/>
</dbReference>
<feature type="transmembrane region" description="Helical" evidence="18">
    <location>
        <begin position="32"/>
        <end position="50"/>
    </location>
</feature>
<keyword evidence="6" id="KW-0997">Cell inner membrane</keyword>
<feature type="domain" description="Tyrosine-protein kinase G-rich" evidence="21">
    <location>
        <begin position="388"/>
        <end position="459"/>
    </location>
</feature>
<evidence type="ECO:0000256" key="18">
    <source>
        <dbReference type="SAM" id="Phobius"/>
    </source>
</evidence>
<evidence type="ECO:0000256" key="5">
    <source>
        <dbReference type="ARBA" id="ARBA00022475"/>
    </source>
</evidence>
<dbReference type="GO" id="GO:0005524">
    <property type="term" value="F:ATP binding"/>
    <property type="evidence" value="ECO:0007669"/>
    <property type="project" value="UniProtKB-KW"/>
</dbReference>
<dbReference type="Proteomes" id="UP000188219">
    <property type="component" value="Chromosome"/>
</dbReference>
<dbReference type="STRING" id="260552.Mag101_14670"/>
<dbReference type="GO" id="GO:0004715">
    <property type="term" value="F:non-membrane spanning protein tyrosine kinase activity"/>
    <property type="evidence" value="ECO:0007669"/>
    <property type="project" value="UniProtKB-EC"/>
</dbReference>
<feature type="coiled-coil region" evidence="16">
    <location>
        <begin position="348"/>
        <end position="382"/>
    </location>
</feature>
<feature type="compositionally biased region" description="Basic residues" evidence="17">
    <location>
        <begin position="1002"/>
        <end position="1032"/>
    </location>
</feature>
<dbReference type="Pfam" id="PF13614">
    <property type="entry name" value="AAA_31"/>
    <property type="match status" value="1"/>
</dbReference>
<evidence type="ECO:0000256" key="14">
    <source>
        <dbReference type="ARBA" id="ARBA00023137"/>
    </source>
</evidence>
<evidence type="ECO:0000256" key="9">
    <source>
        <dbReference type="ARBA" id="ARBA00022741"/>
    </source>
</evidence>
<evidence type="ECO:0000256" key="4">
    <source>
        <dbReference type="ARBA" id="ARBA00011903"/>
    </source>
</evidence>
<dbReference type="CDD" id="cd05387">
    <property type="entry name" value="BY-kinase"/>
    <property type="match status" value="1"/>
</dbReference>
<accession>A0A1Q2M7S2</accession>
<sequence>MNYAQGNGGDELPQEQSLDLLRYWKILFAKRWLIFGLSVAMSAVAIAFIYKMPSRYQATASLVFEVDQANPVSVEEIYDLGAQRRDYILTQTEMLKSRQLAERVIQRLNLVNHPEFAAQSKSGLFGLFSKDSASDSSMSAKAETATLDNVTSAFLKRLTISPARNTNLVKVQFEAKSAKLSADVANALVEEFIFFQSEAKEQFTNRATSWLNERQETLRSKLEASEQNLQNFRETEDLVDLSGVRGLSEQDLNAATTQLQETRREFKQIASVFNQFERLKGNELALANLPEVISNPLIQEIKRNEAAAERNVSELARRYKPKHPTMIAASNELDMIRDQLASEVRILADSIESQYNTAQARVAAQEQEVQRAKAAYQNVSQKEFRYQELVREVEANRQLYDTFFTRANETREASGFEIAPARFLDSAVIPNTATKPNKKLLAMMAIALSAVFATAIALLLDFLRMGVRSPEDVEVHLGQNLIGLLPQVSTPKDSKLNLRTFFDPNHYTFSEAVRTLRTGVVLTGLGKSMRTILITSSVPAEGKTTVAENLAFALSQVERVLLVDLDLRKPTVAADFRIASNHPGITDLIQGNKPLEECVYKDIGSNLHVMPSGGHLTDPQQLLVSPRFSETISSLAQDYDRIVIDSPPVQAVSDALIISHLADALLYVIKYDSTNKRTVSRGIERLTKINSKIDGIVLTHVDTSKDAIYADEYYDYDYGNSRRDRKPVAPTVASSQALGAVSSPRVHTDTVSTRIAAEPKSDTYAVSRSNIHTDHTPVHTANSETTVANELVEDDVAVVAEPEYQMVAEPEVTTEVENAFVAMEAAVDVEEQHATEAEIDPAETVFVRAEDHVPDDLISDADVVAGSDVSTDSEFTQESIQSAVEEAAHEAIHETIHEDIQEAVQESIREDSQEAYQGRLTQSSLDRIVEAEKATSYFSAPTSLEDDTADASIDRELLSDVTPHEISQEIPQFEVEKLAEEDTSSEVDLEDGSTSVTDEKSKKKSRSPRSQRSRAKKKQRKKRARAKRRAAK</sequence>
<evidence type="ECO:0000256" key="13">
    <source>
        <dbReference type="ARBA" id="ARBA00023136"/>
    </source>
</evidence>
<dbReference type="KEGG" id="maga:Mag101_14670"/>
<dbReference type="GO" id="GO:0005886">
    <property type="term" value="C:plasma membrane"/>
    <property type="evidence" value="ECO:0007669"/>
    <property type="project" value="UniProtKB-SubCell"/>
</dbReference>
<organism evidence="22 23">
    <name type="scientific">Microbulbifer agarilyticus</name>
    <dbReference type="NCBI Taxonomy" id="260552"/>
    <lineage>
        <taxon>Bacteria</taxon>
        <taxon>Pseudomonadati</taxon>
        <taxon>Pseudomonadota</taxon>
        <taxon>Gammaproteobacteria</taxon>
        <taxon>Cellvibrionales</taxon>
        <taxon>Microbulbiferaceae</taxon>
        <taxon>Microbulbifer</taxon>
    </lineage>
</organism>
<keyword evidence="10" id="KW-0418">Kinase</keyword>
<feature type="region of interest" description="Disordered" evidence="17">
    <location>
        <begin position="969"/>
        <end position="1032"/>
    </location>
</feature>
<evidence type="ECO:0000256" key="2">
    <source>
        <dbReference type="ARBA" id="ARBA00007316"/>
    </source>
</evidence>
<evidence type="ECO:0000256" key="15">
    <source>
        <dbReference type="ARBA" id="ARBA00051245"/>
    </source>
</evidence>
<keyword evidence="9" id="KW-0547">Nucleotide-binding</keyword>
<dbReference type="InterPro" id="IPR027417">
    <property type="entry name" value="P-loop_NTPase"/>
</dbReference>
<keyword evidence="7" id="KW-0808">Transferase</keyword>
<keyword evidence="11" id="KW-0067">ATP-binding</keyword>
<evidence type="ECO:0000259" key="21">
    <source>
        <dbReference type="Pfam" id="PF13807"/>
    </source>
</evidence>
<dbReference type="InterPro" id="IPR050445">
    <property type="entry name" value="Bact_polysacc_biosynth/exp"/>
</dbReference>
<dbReference type="EMBL" id="CP019650">
    <property type="protein sequence ID" value="AQQ68736.1"/>
    <property type="molecule type" value="Genomic_DNA"/>
</dbReference>
<keyword evidence="16" id="KW-0175">Coiled coil</keyword>
<feature type="domain" description="Polysaccharide chain length determinant N-terminal" evidence="19">
    <location>
        <begin position="17"/>
        <end position="107"/>
    </location>
</feature>
<comment type="similarity">
    <text evidence="3">Belongs to the etk/wzc family.</text>
</comment>
<dbReference type="InterPro" id="IPR005702">
    <property type="entry name" value="Wzc-like_C"/>
</dbReference>
<dbReference type="SUPFAM" id="SSF52540">
    <property type="entry name" value="P-loop containing nucleoside triphosphate hydrolases"/>
    <property type="match status" value="1"/>
</dbReference>
<evidence type="ECO:0000256" key="11">
    <source>
        <dbReference type="ARBA" id="ARBA00022840"/>
    </source>
</evidence>
<proteinExistence type="inferred from homology"/>
<dbReference type="OrthoDB" id="9775724at2"/>
<dbReference type="Pfam" id="PF13807">
    <property type="entry name" value="GNVR"/>
    <property type="match status" value="1"/>
</dbReference>
<dbReference type="InterPro" id="IPR032807">
    <property type="entry name" value="GNVR"/>
</dbReference>
<evidence type="ECO:0000259" key="20">
    <source>
        <dbReference type="Pfam" id="PF13614"/>
    </source>
</evidence>
<feature type="domain" description="AAA" evidence="20">
    <location>
        <begin position="532"/>
        <end position="688"/>
    </location>
</feature>
<dbReference type="InterPro" id="IPR025669">
    <property type="entry name" value="AAA_dom"/>
</dbReference>
<evidence type="ECO:0000256" key="1">
    <source>
        <dbReference type="ARBA" id="ARBA00004429"/>
    </source>
</evidence>
<feature type="transmembrane region" description="Helical" evidence="18">
    <location>
        <begin position="440"/>
        <end position="460"/>
    </location>
</feature>
<evidence type="ECO:0000256" key="8">
    <source>
        <dbReference type="ARBA" id="ARBA00022692"/>
    </source>
</evidence>
<name>A0A1Q2M7S2_9GAMM</name>
<evidence type="ECO:0000256" key="17">
    <source>
        <dbReference type="SAM" id="MobiDB-lite"/>
    </source>
</evidence>